<organism evidence="5 6">
    <name type="scientific">Paenimyroides aestuarii</name>
    <dbReference type="NCBI Taxonomy" id="2968490"/>
    <lineage>
        <taxon>Bacteria</taxon>
        <taxon>Pseudomonadati</taxon>
        <taxon>Bacteroidota</taxon>
        <taxon>Flavobacteriia</taxon>
        <taxon>Flavobacteriales</taxon>
        <taxon>Flavobacteriaceae</taxon>
        <taxon>Paenimyroides</taxon>
    </lineage>
</organism>
<dbReference type="Pfam" id="PF01638">
    <property type="entry name" value="HxlR"/>
    <property type="match status" value="1"/>
</dbReference>
<feature type="domain" description="HTH hxlR-type" evidence="4">
    <location>
        <begin position="24"/>
        <end position="122"/>
    </location>
</feature>
<accession>A0ABY5NVN8</accession>
<evidence type="ECO:0000259" key="4">
    <source>
        <dbReference type="PROSITE" id="PS51118"/>
    </source>
</evidence>
<dbReference type="PANTHER" id="PTHR33204">
    <property type="entry name" value="TRANSCRIPTIONAL REGULATOR, MARR FAMILY"/>
    <property type="match status" value="1"/>
</dbReference>
<dbReference type="SUPFAM" id="SSF46785">
    <property type="entry name" value="Winged helix' DNA-binding domain"/>
    <property type="match status" value="1"/>
</dbReference>
<dbReference type="InterPro" id="IPR002577">
    <property type="entry name" value="HTH_HxlR"/>
</dbReference>
<dbReference type="RefSeq" id="WP_257500311.1">
    <property type="nucleotide sequence ID" value="NZ_CP102382.1"/>
</dbReference>
<dbReference type="EMBL" id="CP102382">
    <property type="protein sequence ID" value="UUV22394.1"/>
    <property type="molecule type" value="Genomic_DNA"/>
</dbReference>
<evidence type="ECO:0000313" key="6">
    <source>
        <dbReference type="Proteomes" id="UP001317001"/>
    </source>
</evidence>
<keyword evidence="3" id="KW-0804">Transcription</keyword>
<protein>
    <submittedName>
        <fullName evidence="5">Helix-turn-helix transcriptional regulator</fullName>
    </submittedName>
</protein>
<keyword evidence="6" id="KW-1185">Reference proteome</keyword>
<dbReference type="PROSITE" id="PS51118">
    <property type="entry name" value="HTH_HXLR"/>
    <property type="match status" value="1"/>
</dbReference>
<sequence length="127" mass="14746">MKEEEKKSERFANMVENIKKYGGCPVSATLKLIGGKWKPLILYFISVDVNRFGQLQRMMPDCSKRMMTVQLRELESDGLVHREVFAQVPPKVIYTLTDKGESLRPLFNMLSQWGIEQVLEPRRKAEN</sequence>
<dbReference type="InterPro" id="IPR036388">
    <property type="entry name" value="WH-like_DNA-bd_sf"/>
</dbReference>
<gene>
    <name evidence="5" type="ORF">NPX36_04970</name>
</gene>
<keyword evidence="1" id="KW-0805">Transcription regulation</keyword>
<dbReference type="Gene3D" id="1.10.10.10">
    <property type="entry name" value="Winged helix-like DNA-binding domain superfamily/Winged helix DNA-binding domain"/>
    <property type="match status" value="1"/>
</dbReference>
<name>A0ABY5NVN8_9FLAO</name>
<evidence type="ECO:0000256" key="2">
    <source>
        <dbReference type="ARBA" id="ARBA00023125"/>
    </source>
</evidence>
<reference evidence="5 6" key="1">
    <citation type="submission" date="2022-08" db="EMBL/GenBank/DDBJ databases">
        <title>Myroides zhujiangensis sp. nov., a novel bacterium isolated from sediment in the Pearl River Estuary.</title>
        <authorList>
            <person name="Cui L."/>
        </authorList>
    </citation>
    <scope>NUCLEOTIDE SEQUENCE [LARGE SCALE GENOMIC DNA]</scope>
    <source>
        <strain evidence="5 6">SCSIO 72103</strain>
    </source>
</reference>
<evidence type="ECO:0000256" key="1">
    <source>
        <dbReference type="ARBA" id="ARBA00023015"/>
    </source>
</evidence>
<evidence type="ECO:0000313" key="5">
    <source>
        <dbReference type="EMBL" id="UUV22394.1"/>
    </source>
</evidence>
<keyword evidence="2" id="KW-0238">DNA-binding</keyword>
<proteinExistence type="predicted"/>
<dbReference type="PANTHER" id="PTHR33204:SF29">
    <property type="entry name" value="TRANSCRIPTIONAL REGULATOR"/>
    <property type="match status" value="1"/>
</dbReference>
<dbReference type="InterPro" id="IPR036390">
    <property type="entry name" value="WH_DNA-bd_sf"/>
</dbReference>
<dbReference type="Proteomes" id="UP001317001">
    <property type="component" value="Chromosome"/>
</dbReference>
<evidence type="ECO:0000256" key="3">
    <source>
        <dbReference type="ARBA" id="ARBA00023163"/>
    </source>
</evidence>